<evidence type="ECO:0000256" key="1">
    <source>
        <dbReference type="ARBA" id="ARBA00004651"/>
    </source>
</evidence>
<keyword evidence="4" id="KW-1003">Cell membrane</keyword>
<evidence type="ECO:0000256" key="5">
    <source>
        <dbReference type="ARBA" id="ARBA00022519"/>
    </source>
</evidence>
<dbReference type="Proteomes" id="UP000199046">
    <property type="component" value="Unassembled WGS sequence"/>
</dbReference>
<dbReference type="GO" id="GO:0005886">
    <property type="term" value="C:plasma membrane"/>
    <property type="evidence" value="ECO:0007669"/>
    <property type="project" value="UniProtKB-SubCell"/>
</dbReference>
<dbReference type="SUPFAM" id="SSF143865">
    <property type="entry name" value="CorA soluble domain-like"/>
    <property type="match status" value="1"/>
</dbReference>
<dbReference type="GO" id="GO:0015087">
    <property type="term" value="F:cobalt ion transmembrane transporter activity"/>
    <property type="evidence" value="ECO:0007669"/>
    <property type="project" value="TreeGrafter"/>
</dbReference>
<keyword evidence="7" id="KW-0862">Zinc</keyword>
<dbReference type="InterPro" id="IPR002523">
    <property type="entry name" value="MgTranspt_CorA/ZnTranspt_ZntB"/>
</dbReference>
<comment type="similarity">
    <text evidence="2">Belongs to the CorA metal ion transporter (MIT) (TC 1.A.35) family.</text>
</comment>
<dbReference type="AlphaFoldDB" id="A0A1I1I8S8"/>
<dbReference type="Pfam" id="PF01544">
    <property type="entry name" value="CorA"/>
    <property type="match status" value="1"/>
</dbReference>
<evidence type="ECO:0000313" key="12">
    <source>
        <dbReference type="EMBL" id="SFC32451.1"/>
    </source>
</evidence>
<dbReference type="OrthoDB" id="9803484at2"/>
<evidence type="ECO:0000256" key="4">
    <source>
        <dbReference type="ARBA" id="ARBA00022475"/>
    </source>
</evidence>
<keyword evidence="6 11" id="KW-0812">Transmembrane</keyword>
<evidence type="ECO:0000256" key="3">
    <source>
        <dbReference type="ARBA" id="ARBA00022448"/>
    </source>
</evidence>
<comment type="subcellular location">
    <subcellularLocation>
        <location evidence="1">Cell membrane</location>
        <topology evidence="1">Multi-pass membrane protein</topology>
    </subcellularLocation>
</comment>
<dbReference type="GO" id="GO:0015095">
    <property type="term" value="F:magnesium ion transmembrane transporter activity"/>
    <property type="evidence" value="ECO:0007669"/>
    <property type="project" value="TreeGrafter"/>
</dbReference>
<dbReference type="GO" id="GO:0050897">
    <property type="term" value="F:cobalt ion binding"/>
    <property type="evidence" value="ECO:0007669"/>
    <property type="project" value="TreeGrafter"/>
</dbReference>
<protein>
    <submittedName>
        <fullName evidence="12">Zinc transporter</fullName>
    </submittedName>
</protein>
<keyword evidence="5" id="KW-0997">Cell inner membrane</keyword>
<sequence>MSSASPSSFVAAYRLDGQGNGSPLTPEELSRVWHQDEAQLWMHLDFTHKDVDHFLDTIAALNEDIIEALTEEDTRPRVAVFKHGRITTLRGINLNPGADPDDLISLRVWLTENRLITVRRRPLQSVTRVRAYLEAGEGARNVGELLAGMADTLVDRVGDLTHQLDDALGELEERETTQDAPAITNEELTDIRQPLITLRRFMEPQYHCLARLAEDDIFDETARLWLREASNQLYRYVEDFRAMQERALVLQEQLSNMHNERLNQRMYLMAIITAVFLPLTFLTGLLGINVGGIPGAESPAGFVVVVMLSMLVGAGVMALLKKWRWW</sequence>
<dbReference type="EMBL" id="FOLY01000002">
    <property type="protein sequence ID" value="SFC32451.1"/>
    <property type="molecule type" value="Genomic_DNA"/>
</dbReference>
<evidence type="ECO:0000256" key="9">
    <source>
        <dbReference type="ARBA" id="ARBA00023065"/>
    </source>
</evidence>
<keyword evidence="3" id="KW-0813">Transport</keyword>
<dbReference type="Gene3D" id="1.20.58.340">
    <property type="entry name" value="Magnesium transport protein CorA, transmembrane region"/>
    <property type="match status" value="2"/>
</dbReference>
<dbReference type="CDD" id="cd12833">
    <property type="entry name" value="ZntB-like_1"/>
    <property type="match status" value="1"/>
</dbReference>
<dbReference type="SUPFAM" id="SSF144083">
    <property type="entry name" value="Magnesium transport protein CorA, transmembrane region"/>
    <property type="match status" value="1"/>
</dbReference>
<proteinExistence type="inferred from homology"/>
<dbReference type="InterPro" id="IPR045863">
    <property type="entry name" value="CorA_TM1_TM2"/>
</dbReference>
<dbReference type="InterPro" id="IPR045861">
    <property type="entry name" value="CorA_cytoplasmic_dom"/>
</dbReference>
<feature type="transmembrane region" description="Helical" evidence="11">
    <location>
        <begin position="300"/>
        <end position="320"/>
    </location>
</feature>
<keyword evidence="10 11" id="KW-0472">Membrane</keyword>
<keyword evidence="9" id="KW-0406">Ion transport</keyword>
<keyword evidence="8 11" id="KW-1133">Transmembrane helix</keyword>
<keyword evidence="13" id="KW-1185">Reference proteome</keyword>
<dbReference type="RefSeq" id="WP_090131480.1">
    <property type="nucleotide sequence ID" value="NZ_FOLY01000002.1"/>
</dbReference>
<evidence type="ECO:0000313" key="13">
    <source>
        <dbReference type="Proteomes" id="UP000199046"/>
    </source>
</evidence>
<evidence type="ECO:0000256" key="2">
    <source>
        <dbReference type="ARBA" id="ARBA00009765"/>
    </source>
</evidence>
<organism evidence="12 13">
    <name type="scientific">Kushneria avicenniae</name>
    <dbReference type="NCBI Taxonomy" id="402385"/>
    <lineage>
        <taxon>Bacteria</taxon>
        <taxon>Pseudomonadati</taxon>
        <taxon>Pseudomonadota</taxon>
        <taxon>Gammaproteobacteria</taxon>
        <taxon>Oceanospirillales</taxon>
        <taxon>Halomonadaceae</taxon>
        <taxon>Kushneria</taxon>
    </lineage>
</organism>
<evidence type="ECO:0000256" key="7">
    <source>
        <dbReference type="ARBA" id="ARBA00022833"/>
    </source>
</evidence>
<reference evidence="13" key="1">
    <citation type="submission" date="2016-10" db="EMBL/GenBank/DDBJ databases">
        <authorList>
            <person name="Varghese N."/>
            <person name="Submissions S."/>
        </authorList>
    </citation>
    <scope>NUCLEOTIDE SEQUENCE [LARGE SCALE GENOMIC DNA]</scope>
    <source>
        <strain evidence="13">DSM 23439</strain>
    </source>
</reference>
<evidence type="ECO:0000256" key="11">
    <source>
        <dbReference type="SAM" id="Phobius"/>
    </source>
</evidence>
<evidence type="ECO:0000256" key="8">
    <source>
        <dbReference type="ARBA" id="ARBA00022989"/>
    </source>
</evidence>
<feature type="transmembrane region" description="Helical" evidence="11">
    <location>
        <begin position="266"/>
        <end position="288"/>
    </location>
</feature>
<name>A0A1I1I8S8_9GAMM</name>
<dbReference type="STRING" id="402385.SAMN05421848_1067"/>
<dbReference type="PANTHER" id="PTHR46494">
    <property type="entry name" value="CORA FAMILY METAL ION TRANSPORTER (EUROFUNG)"/>
    <property type="match status" value="1"/>
</dbReference>
<accession>A0A1I1I8S8</accession>
<evidence type="ECO:0000256" key="6">
    <source>
        <dbReference type="ARBA" id="ARBA00022692"/>
    </source>
</evidence>
<dbReference type="PANTHER" id="PTHR46494:SF3">
    <property type="entry name" value="ZINC TRANSPORT PROTEIN ZNTB"/>
    <property type="match status" value="1"/>
</dbReference>
<gene>
    <name evidence="12" type="ORF">SAMN05421848_1067</name>
</gene>
<dbReference type="Gene3D" id="3.30.460.20">
    <property type="entry name" value="CorA soluble domain-like"/>
    <property type="match status" value="1"/>
</dbReference>
<dbReference type="GO" id="GO:0000287">
    <property type="term" value="F:magnesium ion binding"/>
    <property type="evidence" value="ECO:0007669"/>
    <property type="project" value="TreeGrafter"/>
</dbReference>
<evidence type="ECO:0000256" key="10">
    <source>
        <dbReference type="ARBA" id="ARBA00023136"/>
    </source>
</evidence>